<keyword evidence="3" id="KW-1185">Reference proteome</keyword>
<dbReference type="OrthoDB" id="3009843at2759"/>
<sequence length="111" mass="11927">MRSSLRIVALLLATASVVFSRATPTRRDFPPLIVTLPAGQTLSQFDEAFDDECVNWQPAIDAGYSFDFSSESVPPEAGQAEVQCQWDAANGIEINFAQAVAESLGAYPVSS</sequence>
<evidence type="ECO:0000313" key="3">
    <source>
        <dbReference type="Proteomes" id="UP000613580"/>
    </source>
</evidence>
<comment type="caution">
    <text evidence="2">The sequence shown here is derived from an EMBL/GenBank/DDBJ whole genome shotgun (WGS) entry which is preliminary data.</text>
</comment>
<evidence type="ECO:0000256" key="1">
    <source>
        <dbReference type="SAM" id="SignalP"/>
    </source>
</evidence>
<evidence type="ECO:0000313" key="2">
    <source>
        <dbReference type="EMBL" id="KAF7319359.1"/>
    </source>
</evidence>
<accession>A0A8H6WP27</accession>
<gene>
    <name evidence="2" type="ORF">HMN09_00273600</name>
</gene>
<proteinExistence type="predicted"/>
<feature type="signal peptide" evidence="1">
    <location>
        <begin position="1"/>
        <end position="20"/>
    </location>
</feature>
<name>A0A8H6WP27_MYCCL</name>
<dbReference type="EMBL" id="JACAZE010000003">
    <property type="protein sequence ID" value="KAF7319359.1"/>
    <property type="molecule type" value="Genomic_DNA"/>
</dbReference>
<keyword evidence="1" id="KW-0732">Signal</keyword>
<dbReference type="Proteomes" id="UP000613580">
    <property type="component" value="Unassembled WGS sequence"/>
</dbReference>
<dbReference type="AlphaFoldDB" id="A0A8H6WP27"/>
<organism evidence="2 3">
    <name type="scientific">Mycena chlorophos</name>
    <name type="common">Agaric fungus</name>
    <name type="synonym">Agaricus chlorophos</name>
    <dbReference type="NCBI Taxonomy" id="658473"/>
    <lineage>
        <taxon>Eukaryota</taxon>
        <taxon>Fungi</taxon>
        <taxon>Dikarya</taxon>
        <taxon>Basidiomycota</taxon>
        <taxon>Agaricomycotina</taxon>
        <taxon>Agaricomycetes</taxon>
        <taxon>Agaricomycetidae</taxon>
        <taxon>Agaricales</taxon>
        <taxon>Marasmiineae</taxon>
        <taxon>Mycenaceae</taxon>
        <taxon>Mycena</taxon>
    </lineage>
</organism>
<reference evidence="2" key="1">
    <citation type="submission" date="2020-05" db="EMBL/GenBank/DDBJ databases">
        <title>Mycena genomes resolve the evolution of fungal bioluminescence.</title>
        <authorList>
            <person name="Tsai I.J."/>
        </authorList>
    </citation>
    <scope>NUCLEOTIDE SEQUENCE</scope>
    <source>
        <strain evidence="2">110903Hualien_Pintung</strain>
    </source>
</reference>
<protein>
    <submittedName>
        <fullName evidence="2">Uncharacterized protein</fullName>
    </submittedName>
</protein>
<feature type="chain" id="PRO_5034455801" evidence="1">
    <location>
        <begin position="21"/>
        <end position="111"/>
    </location>
</feature>